<dbReference type="Proteomes" id="UP000274756">
    <property type="component" value="Unassembled WGS sequence"/>
</dbReference>
<dbReference type="Proteomes" id="UP000038040">
    <property type="component" value="Unplaced"/>
</dbReference>
<accession>A0A0N4UA80</accession>
<dbReference type="Gene3D" id="3.10.180.10">
    <property type="entry name" value="2,3-Dihydroxybiphenyl 1,2-Dioxygenase, domain 1"/>
    <property type="match status" value="1"/>
</dbReference>
<dbReference type="InterPro" id="IPR043193">
    <property type="entry name" value="GLOD4"/>
</dbReference>
<evidence type="ECO:0000313" key="2">
    <source>
        <dbReference type="Proteomes" id="UP000038040"/>
    </source>
</evidence>
<evidence type="ECO:0000313" key="1">
    <source>
        <dbReference type="EMBL" id="VDN50428.1"/>
    </source>
</evidence>
<keyword evidence="3" id="KW-1185">Reference proteome</keyword>
<dbReference type="AlphaFoldDB" id="A0A0N4UA80"/>
<dbReference type="PANTHER" id="PTHR46466">
    <property type="entry name" value="GLYOXALASE DOMAIN-CONTAINING PROTEIN 4"/>
    <property type="match status" value="1"/>
</dbReference>
<dbReference type="InterPro" id="IPR029068">
    <property type="entry name" value="Glyas_Bleomycin-R_OHBP_Dase"/>
</dbReference>
<sequence>MSDPDGHCFFIKNGQRFGDPVYKIALNTNDLKKTVGSDNFACLKKTCHIEWKKINDIIDRGSGFGRIAFAITTSQLGPLQEKMRDAGTTIEVPLVRLDTPGKATVEVVIFVDPNGHEICFVGEEAFCDLSKIDTNADALLKEAILVDESDHWFKDGKPGNLTVM</sequence>
<dbReference type="STRING" id="318479.A0A0N4UA80"/>
<proteinExistence type="predicted"/>
<reference evidence="4" key="1">
    <citation type="submission" date="2017-02" db="UniProtKB">
        <authorList>
            <consortium name="WormBaseParasite"/>
        </authorList>
    </citation>
    <scope>IDENTIFICATION</scope>
</reference>
<dbReference type="SUPFAM" id="SSF54593">
    <property type="entry name" value="Glyoxalase/Bleomycin resistance protein/Dihydroxybiphenyl dioxygenase"/>
    <property type="match status" value="1"/>
</dbReference>
<evidence type="ECO:0000313" key="4">
    <source>
        <dbReference type="WBParaSite" id="DME_0000403701-mRNA-1"/>
    </source>
</evidence>
<evidence type="ECO:0000313" key="3">
    <source>
        <dbReference type="Proteomes" id="UP000274756"/>
    </source>
</evidence>
<organism evidence="2 4">
    <name type="scientific">Dracunculus medinensis</name>
    <name type="common">Guinea worm</name>
    <dbReference type="NCBI Taxonomy" id="318479"/>
    <lineage>
        <taxon>Eukaryota</taxon>
        <taxon>Metazoa</taxon>
        <taxon>Ecdysozoa</taxon>
        <taxon>Nematoda</taxon>
        <taxon>Chromadorea</taxon>
        <taxon>Rhabditida</taxon>
        <taxon>Spirurina</taxon>
        <taxon>Dracunculoidea</taxon>
        <taxon>Dracunculidae</taxon>
        <taxon>Dracunculus</taxon>
    </lineage>
</organism>
<dbReference type="Pfam" id="PF21701">
    <property type="entry name" value="GLOD4_C"/>
    <property type="match status" value="1"/>
</dbReference>
<dbReference type="EMBL" id="UYYG01000003">
    <property type="protein sequence ID" value="VDN50428.1"/>
    <property type="molecule type" value="Genomic_DNA"/>
</dbReference>
<dbReference type="OrthoDB" id="5868535at2759"/>
<name>A0A0N4UA80_DRAME</name>
<dbReference type="PANTHER" id="PTHR46466:SF1">
    <property type="entry name" value="GLYOXALASE DOMAIN-CONTAINING PROTEIN 4"/>
    <property type="match status" value="1"/>
</dbReference>
<dbReference type="WBParaSite" id="DME_0000403701-mRNA-1">
    <property type="protein sequence ID" value="DME_0000403701-mRNA-1"/>
    <property type="gene ID" value="DME_0000403701"/>
</dbReference>
<reference evidence="1 3" key="2">
    <citation type="submission" date="2018-11" db="EMBL/GenBank/DDBJ databases">
        <authorList>
            <consortium name="Pathogen Informatics"/>
        </authorList>
    </citation>
    <scope>NUCLEOTIDE SEQUENCE [LARGE SCALE GENOMIC DNA]</scope>
</reference>
<protein>
    <submittedName>
        <fullName evidence="4">Glyoxalase domain-containing protein 4</fullName>
    </submittedName>
</protein>
<gene>
    <name evidence="1" type="ORF">DME_LOCUS401</name>
</gene>